<keyword evidence="3" id="KW-1185">Reference proteome</keyword>
<gene>
    <name evidence="2" type="ORF">FB45DRAFT_268196</name>
</gene>
<sequence length="380" mass="42359">MASSTHRQAKEFKKCVYIALPINSGRLPFDGNESDTTSDSDDLPESPIKPAAPRPSNAMPSAETTMGDEKKASAPDPPKFDVPKTGPLDDVRRLLANVHRPSPKQGWWPTVTPGLYAGALVVIPQFQNYIQQSQNGASTALATDTILTLFTHGFFPQIAFVLDFAAYDESTQFCIGPHALEPIVNVLLLLRRFALNSGGAQAQTCVEQVDVYGAAIFSAVLTFRNTVDRELYDPPNVASVRRLLNNRRDHFGMLKIAFPCSNCRFCATIQTSFPSESTRTSTSTTQVTSRMTIVWSSVHMESTVSCLSSTRSWTTFPSYMIRTRHCTIFSTPRAQLWDDACRTSPRARAKNVVPSIPRLRRRRVMGRVRRAEKKKRKRTL</sequence>
<dbReference type="EMBL" id="JARKIF010000028">
    <property type="protein sequence ID" value="KAJ7613559.1"/>
    <property type="molecule type" value="Genomic_DNA"/>
</dbReference>
<dbReference type="Proteomes" id="UP001221142">
    <property type="component" value="Unassembled WGS sequence"/>
</dbReference>
<comment type="caution">
    <text evidence="2">The sequence shown here is derived from an EMBL/GenBank/DDBJ whole genome shotgun (WGS) entry which is preliminary data.</text>
</comment>
<evidence type="ECO:0000313" key="2">
    <source>
        <dbReference type="EMBL" id="KAJ7613559.1"/>
    </source>
</evidence>
<proteinExistence type="predicted"/>
<evidence type="ECO:0000313" key="3">
    <source>
        <dbReference type="Proteomes" id="UP001221142"/>
    </source>
</evidence>
<organism evidence="2 3">
    <name type="scientific">Roridomyces roridus</name>
    <dbReference type="NCBI Taxonomy" id="1738132"/>
    <lineage>
        <taxon>Eukaryota</taxon>
        <taxon>Fungi</taxon>
        <taxon>Dikarya</taxon>
        <taxon>Basidiomycota</taxon>
        <taxon>Agaricomycotina</taxon>
        <taxon>Agaricomycetes</taxon>
        <taxon>Agaricomycetidae</taxon>
        <taxon>Agaricales</taxon>
        <taxon>Marasmiineae</taxon>
        <taxon>Mycenaceae</taxon>
        <taxon>Roridomyces</taxon>
    </lineage>
</organism>
<feature type="compositionally biased region" description="Basic and acidic residues" evidence="1">
    <location>
        <begin position="67"/>
        <end position="87"/>
    </location>
</feature>
<accession>A0AAD7B8Y4</accession>
<feature type="region of interest" description="Disordered" evidence="1">
    <location>
        <begin position="24"/>
        <end position="87"/>
    </location>
</feature>
<dbReference type="AlphaFoldDB" id="A0AAD7B8Y4"/>
<reference evidence="2" key="1">
    <citation type="submission" date="2023-03" db="EMBL/GenBank/DDBJ databases">
        <title>Massive genome expansion in bonnet fungi (Mycena s.s.) driven by repeated elements and novel gene families across ecological guilds.</title>
        <authorList>
            <consortium name="Lawrence Berkeley National Laboratory"/>
            <person name="Harder C.B."/>
            <person name="Miyauchi S."/>
            <person name="Viragh M."/>
            <person name="Kuo A."/>
            <person name="Thoen E."/>
            <person name="Andreopoulos B."/>
            <person name="Lu D."/>
            <person name="Skrede I."/>
            <person name="Drula E."/>
            <person name="Henrissat B."/>
            <person name="Morin E."/>
            <person name="Kohler A."/>
            <person name="Barry K."/>
            <person name="LaButti K."/>
            <person name="Morin E."/>
            <person name="Salamov A."/>
            <person name="Lipzen A."/>
            <person name="Mereny Z."/>
            <person name="Hegedus B."/>
            <person name="Baldrian P."/>
            <person name="Stursova M."/>
            <person name="Weitz H."/>
            <person name="Taylor A."/>
            <person name="Grigoriev I.V."/>
            <person name="Nagy L.G."/>
            <person name="Martin F."/>
            <person name="Kauserud H."/>
        </authorList>
    </citation>
    <scope>NUCLEOTIDE SEQUENCE</scope>
    <source>
        <strain evidence="2">9284</strain>
    </source>
</reference>
<protein>
    <submittedName>
        <fullName evidence="2">Uncharacterized protein</fullName>
    </submittedName>
</protein>
<evidence type="ECO:0000256" key="1">
    <source>
        <dbReference type="SAM" id="MobiDB-lite"/>
    </source>
</evidence>
<name>A0AAD7B8Y4_9AGAR</name>
<feature type="compositionally biased region" description="Acidic residues" evidence="1">
    <location>
        <begin position="32"/>
        <end position="44"/>
    </location>
</feature>